<dbReference type="PANTHER" id="PTHR35005:SF1">
    <property type="entry name" value="2-AMINO-5-FORMYLAMINO-6-RIBOSYLAMINOPYRIMIDIN-4(3H)-ONE 5'-MONOPHOSPHATE DEFORMYLASE"/>
    <property type="match status" value="1"/>
</dbReference>
<proteinExistence type="inferred from homology"/>
<dbReference type="SUPFAM" id="SSF102215">
    <property type="entry name" value="Creatininase"/>
    <property type="match status" value="1"/>
</dbReference>
<keyword evidence="3" id="KW-0378">Hydrolase</keyword>
<dbReference type="Proteomes" id="UP000250434">
    <property type="component" value="Chromosome"/>
</dbReference>
<dbReference type="OrthoDB" id="9801445at2"/>
<evidence type="ECO:0000313" key="6">
    <source>
        <dbReference type="EMBL" id="AXB41864.1"/>
    </source>
</evidence>
<keyword evidence="2" id="KW-0479">Metal-binding</keyword>
<keyword evidence="4" id="KW-0862">Zinc</keyword>
<organism evidence="6 7">
    <name type="scientific">Amycolatopsis albispora</name>
    <dbReference type="NCBI Taxonomy" id="1804986"/>
    <lineage>
        <taxon>Bacteria</taxon>
        <taxon>Bacillati</taxon>
        <taxon>Actinomycetota</taxon>
        <taxon>Actinomycetes</taxon>
        <taxon>Pseudonocardiales</taxon>
        <taxon>Pseudonocardiaceae</taxon>
        <taxon>Amycolatopsis</taxon>
    </lineage>
</organism>
<dbReference type="AlphaFoldDB" id="A0A344L1E0"/>
<comment type="similarity">
    <text evidence="5">Belongs to the creatininase superfamily.</text>
</comment>
<comment type="cofactor">
    <cofactor evidence="1">
        <name>Zn(2+)</name>
        <dbReference type="ChEBI" id="CHEBI:29105"/>
    </cofactor>
</comment>
<dbReference type="RefSeq" id="WP_113691128.1">
    <property type="nucleotide sequence ID" value="NZ_CP015163.1"/>
</dbReference>
<keyword evidence="7" id="KW-1185">Reference proteome</keyword>
<accession>A0A344L1E0</accession>
<evidence type="ECO:0000256" key="3">
    <source>
        <dbReference type="ARBA" id="ARBA00022801"/>
    </source>
</evidence>
<gene>
    <name evidence="6" type="ORF">A4R43_04420</name>
</gene>
<dbReference type="InterPro" id="IPR024087">
    <property type="entry name" value="Creatininase-like_sf"/>
</dbReference>
<dbReference type="GO" id="GO:0016811">
    <property type="term" value="F:hydrolase activity, acting on carbon-nitrogen (but not peptide) bonds, in linear amides"/>
    <property type="evidence" value="ECO:0007669"/>
    <property type="project" value="TreeGrafter"/>
</dbReference>
<protein>
    <recommendedName>
        <fullName evidence="8">Creatininase</fullName>
    </recommendedName>
</protein>
<sequence length="243" mass="25398">MSVFNWSDRTRAELGAVLPEALVVLPFGATEQHGPHLATGTDALMAATIAQRAAERAAVSCQRDLVLAPCLPFGASDHHLPFGGTLSLTTEVAVAVLTDLARSVAACGGRRLVVVNGHGGNQGVCHAAAAAASARHGLSVSIVHYWNLVADRSPVPVPGHAGEFETSLVLSVDPELARRPVERTALPETPALPGVDVHNQGDWLRIDGYTDRPERASAGSGSKWLDEIVAALADRLLALAELP</sequence>
<evidence type="ECO:0000256" key="2">
    <source>
        <dbReference type="ARBA" id="ARBA00022723"/>
    </source>
</evidence>
<evidence type="ECO:0000256" key="5">
    <source>
        <dbReference type="ARBA" id="ARBA00024029"/>
    </source>
</evidence>
<evidence type="ECO:0008006" key="8">
    <source>
        <dbReference type="Google" id="ProtNLM"/>
    </source>
</evidence>
<dbReference type="InterPro" id="IPR003785">
    <property type="entry name" value="Creatininase/forma_Hydrolase"/>
</dbReference>
<dbReference type="GO" id="GO:0046872">
    <property type="term" value="F:metal ion binding"/>
    <property type="evidence" value="ECO:0007669"/>
    <property type="project" value="UniProtKB-KW"/>
</dbReference>
<evidence type="ECO:0000313" key="7">
    <source>
        <dbReference type="Proteomes" id="UP000250434"/>
    </source>
</evidence>
<dbReference type="Pfam" id="PF02633">
    <property type="entry name" value="Creatininase"/>
    <property type="match status" value="1"/>
</dbReference>
<dbReference type="GO" id="GO:0009231">
    <property type="term" value="P:riboflavin biosynthetic process"/>
    <property type="evidence" value="ECO:0007669"/>
    <property type="project" value="TreeGrafter"/>
</dbReference>
<evidence type="ECO:0000256" key="4">
    <source>
        <dbReference type="ARBA" id="ARBA00022833"/>
    </source>
</evidence>
<reference evidence="6 7" key="1">
    <citation type="submission" date="2016-04" db="EMBL/GenBank/DDBJ databases">
        <title>Complete genome sequence and analysis of deep-sea sediment isolate, Amycolatopsis sp. WP1.</title>
        <authorList>
            <person name="Wang H."/>
            <person name="Chen S."/>
            <person name="Wu Q."/>
        </authorList>
    </citation>
    <scope>NUCLEOTIDE SEQUENCE [LARGE SCALE GENOMIC DNA]</scope>
    <source>
        <strain evidence="6 7">WP1</strain>
    </source>
</reference>
<dbReference type="Gene3D" id="3.40.50.10310">
    <property type="entry name" value="Creatininase"/>
    <property type="match status" value="1"/>
</dbReference>
<dbReference type="KEGG" id="aab:A4R43_04420"/>
<name>A0A344L1E0_9PSEU</name>
<evidence type="ECO:0000256" key="1">
    <source>
        <dbReference type="ARBA" id="ARBA00001947"/>
    </source>
</evidence>
<dbReference type="PANTHER" id="PTHR35005">
    <property type="entry name" value="3-DEHYDRO-SCYLLO-INOSOSE HYDROLASE"/>
    <property type="match status" value="1"/>
</dbReference>
<dbReference type="EMBL" id="CP015163">
    <property type="protein sequence ID" value="AXB41864.1"/>
    <property type="molecule type" value="Genomic_DNA"/>
</dbReference>